<dbReference type="OrthoDB" id="2987348at2"/>
<name>A0A9E5JNN8_9MICO</name>
<sequence>MTVRTINHETIREGQQAWLEAEYDARAAYADLRLDTLDRIGPQVTDADRFDAAYAIWDDYIDGRRHDDLFEPLSTARLSEQAGIFTRISRYLPSHELVSLAEAAWGEATFEVFTRQMGSGALTGKLGWYRGATLMIVSASDGPVGREKVALTIWKQRCGHVVTEVRPRGGRLLALHPVFGRAI</sequence>
<dbReference type="AlphaFoldDB" id="A0A9E5JNN8"/>
<dbReference type="Proteomes" id="UP000818266">
    <property type="component" value="Unassembled WGS sequence"/>
</dbReference>
<dbReference type="EMBL" id="VIKT02000004">
    <property type="protein sequence ID" value="NHF62271.1"/>
    <property type="molecule type" value="Genomic_DNA"/>
</dbReference>
<accession>A0A9E5JNN8</accession>
<comment type="caution">
    <text evidence="1">The sequence shown here is derived from an EMBL/GenBank/DDBJ whole genome shotgun (WGS) entry which is preliminary data.</text>
</comment>
<gene>
    <name evidence="1" type="ORF">FK219_003275</name>
</gene>
<protein>
    <submittedName>
        <fullName evidence="1">Uncharacterized protein</fullName>
    </submittedName>
</protein>
<evidence type="ECO:0000313" key="2">
    <source>
        <dbReference type="Proteomes" id="UP000818266"/>
    </source>
</evidence>
<organism evidence="1 2">
    <name type="scientific">Microcella pacifica</name>
    <dbReference type="NCBI Taxonomy" id="2591847"/>
    <lineage>
        <taxon>Bacteria</taxon>
        <taxon>Bacillati</taxon>
        <taxon>Actinomycetota</taxon>
        <taxon>Actinomycetes</taxon>
        <taxon>Micrococcales</taxon>
        <taxon>Microbacteriaceae</taxon>
        <taxon>Microcella</taxon>
    </lineage>
</organism>
<proteinExistence type="predicted"/>
<evidence type="ECO:0000313" key="1">
    <source>
        <dbReference type="EMBL" id="NHF62271.1"/>
    </source>
</evidence>
<reference evidence="1 2" key="1">
    <citation type="submission" date="2020-03" db="EMBL/GenBank/DDBJ databases">
        <title>Chryseoglobus sp. isolated from a deep-sea seamount.</title>
        <authorList>
            <person name="Zhang D.-C."/>
        </authorList>
    </citation>
    <scope>NUCLEOTIDE SEQUENCE [LARGE SCALE GENOMIC DNA]</scope>
    <source>
        <strain evidence="1 2">KN1116</strain>
    </source>
</reference>
<keyword evidence="2" id="KW-1185">Reference proteome</keyword>
<dbReference type="RefSeq" id="WP_152583008.1">
    <property type="nucleotide sequence ID" value="NZ_VIKT02000004.1"/>
</dbReference>